<dbReference type="KEGG" id="dpp:DICPUDRAFT_71786"/>
<reference evidence="3" key="1">
    <citation type="journal article" date="2011" name="Genome Biol.">
        <title>Comparative genomics of the social amoebae Dictyostelium discoideum and Dictyostelium purpureum.</title>
        <authorList>
            <consortium name="US DOE Joint Genome Institute (JGI-PGF)"/>
            <person name="Sucgang R."/>
            <person name="Kuo A."/>
            <person name="Tian X."/>
            <person name="Salerno W."/>
            <person name="Parikh A."/>
            <person name="Feasley C.L."/>
            <person name="Dalin E."/>
            <person name="Tu H."/>
            <person name="Huang E."/>
            <person name="Barry K."/>
            <person name="Lindquist E."/>
            <person name="Shapiro H."/>
            <person name="Bruce D."/>
            <person name="Schmutz J."/>
            <person name="Salamov A."/>
            <person name="Fey P."/>
            <person name="Gaudet P."/>
            <person name="Anjard C."/>
            <person name="Babu M.M."/>
            <person name="Basu S."/>
            <person name="Bushmanova Y."/>
            <person name="van der Wel H."/>
            <person name="Katoh-Kurasawa M."/>
            <person name="Dinh C."/>
            <person name="Coutinho P.M."/>
            <person name="Saito T."/>
            <person name="Elias M."/>
            <person name="Schaap P."/>
            <person name="Kay R.R."/>
            <person name="Henrissat B."/>
            <person name="Eichinger L."/>
            <person name="Rivero F."/>
            <person name="Putnam N.H."/>
            <person name="West C.M."/>
            <person name="Loomis W.F."/>
            <person name="Chisholm R.L."/>
            <person name="Shaulsky G."/>
            <person name="Strassmann J.E."/>
            <person name="Queller D.C."/>
            <person name="Kuspa A."/>
            <person name="Grigoriev I.V."/>
        </authorList>
    </citation>
    <scope>NUCLEOTIDE SEQUENCE [LARGE SCALE GENOMIC DNA]</scope>
    <source>
        <strain evidence="3">QSDP1</strain>
    </source>
</reference>
<accession>F0ZCJ4</accession>
<keyword evidence="3" id="KW-1185">Reference proteome</keyword>
<dbReference type="eggNOG" id="ENOG502RSPB">
    <property type="taxonomic scope" value="Eukaryota"/>
</dbReference>
<evidence type="ECO:0000256" key="1">
    <source>
        <dbReference type="SAM" id="Coils"/>
    </source>
</evidence>
<evidence type="ECO:0000313" key="2">
    <source>
        <dbReference type="EMBL" id="EGC38381.1"/>
    </source>
</evidence>
<feature type="non-terminal residue" evidence="2">
    <location>
        <position position="1"/>
    </location>
</feature>
<keyword evidence="1" id="KW-0175">Coiled coil</keyword>
<dbReference type="EMBL" id="GL870978">
    <property type="protein sequence ID" value="EGC38381.1"/>
    <property type="molecule type" value="Genomic_DNA"/>
</dbReference>
<proteinExistence type="predicted"/>
<dbReference type="AlphaFoldDB" id="F0ZCJ4"/>
<dbReference type="RefSeq" id="XP_003285138.1">
    <property type="nucleotide sequence ID" value="XM_003285090.1"/>
</dbReference>
<evidence type="ECO:0000313" key="3">
    <source>
        <dbReference type="Proteomes" id="UP000001064"/>
    </source>
</evidence>
<sequence length="127" mass="15239">QQNISPEDLDKVRNYNELQLGYENLEDRLRASRNIIKDLREKLKAIRELEKVLQQKDEQISKYEVTLKNKTEMNEDLKKQLREGREESHREINLMLSAFLKIGLEMEQVKQQNKNNEPRSFLNKKRG</sequence>
<dbReference type="Proteomes" id="UP000001064">
    <property type="component" value="Unassembled WGS sequence"/>
</dbReference>
<dbReference type="OrthoDB" id="49395at2759"/>
<name>F0ZCJ4_DICPU</name>
<dbReference type="VEuPathDB" id="AmoebaDB:DICPUDRAFT_71786"/>
<dbReference type="InParanoid" id="F0ZCJ4"/>
<dbReference type="GeneID" id="10502278"/>
<protein>
    <submittedName>
        <fullName evidence="2">Uncharacterized protein</fullName>
    </submittedName>
</protein>
<organism evidence="2 3">
    <name type="scientific">Dictyostelium purpureum</name>
    <name type="common">Slime mold</name>
    <dbReference type="NCBI Taxonomy" id="5786"/>
    <lineage>
        <taxon>Eukaryota</taxon>
        <taxon>Amoebozoa</taxon>
        <taxon>Evosea</taxon>
        <taxon>Eumycetozoa</taxon>
        <taxon>Dictyostelia</taxon>
        <taxon>Dictyosteliales</taxon>
        <taxon>Dictyosteliaceae</taxon>
        <taxon>Dictyostelium</taxon>
    </lineage>
</organism>
<gene>
    <name evidence="2" type="ORF">DICPUDRAFT_71786</name>
</gene>
<feature type="coiled-coil region" evidence="1">
    <location>
        <begin position="15"/>
        <end position="87"/>
    </location>
</feature>
<feature type="non-terminal residue" evidence="2">
    <location>
        <position position="127"/>
    </location>
</feature>
<dbReference type="STRING" id="5786.F0ZCJ4"/>